<gene>
    <name evidence="11" type="ORF">HDA30_001541</name>
</gene>
<feature type="transmembrane region" description="Helical" evidence="10">
    <location>
        <begin position="116"/>
        <end position="135"/>
    </location>
</feature>
<dbReference type="PIRSF" id="PIRSF016661">
    <property type="entry name" value="BioY"/>
    <property type="match status" value="1"/>
</dbReference>
<feature type="transmembrane region" description="Helical" evidence="10">
    <location>
        <begin position="194"/>
        <end position="211"/>
    </location>
</feature>
<dbReference type="PANTHER" id="PTHR34295">
    <property type="entry name" value="BIOTIN TRANSPORTER BIOY"/>
    <property type="match status" value="1"/>
</dbReference>
<dbReference type="RefSeq" id="WP_184241628.1">
    <property type="nucleotide sequence ID" value="NZ_JACHNA010000001.1"/>
</dbReference>
<dbReference type="GO" id="GO:0015225">
    <property type="term" value="F:biotin transmembrane transporter activity"/>
    <property type="evidence" value="ECO:0007669"/>
    <property type="project" value="UniProtKB-UniRule"/>
</dbReference>
<feature type="transmembrane region" description="Helical" evidence="10">
    <location>
        <begin position="147"/>
        <end position="174"/>
    </location>
</feature>
<feature type="region of interest" description="Disordered" evidence="9">
    <location>
        <begin position="1"/>
        <end position="26"/>
    </location>
</feature>
<organism evidence="11 12">
    <name type="scientific">Micrococcus cohnii</name>
    <dbReference type="NCBI Taxonomy" id="993416"/>
    <lineage>
        <taxon>Bacteria</taxon>
        <taxon>Bacillati</taxon>
        <taxon>Actinomycetota</taxon>
        <taxon>Actinomycetes</taxon>
        <taxon>Micrococcales</taxon>
        <taxon>Micrococcaceae</taxon>
        <taxon>Micrococcus</taxon>
    </lineage>
</organism>
<keyword evidence="4 8" id="KW-1003">Cell membrane</keyword>
<evidence type="ECO:0000256" key="8">
    <source>
        <dbReference type="PIRNR" id="PIRNR016661"/>
    </source>
</evidence>
<protein>
    <recommendedName>
        <fullName evidence="8">Biotin transporter</fullName>
    </recommendedName>
</protein>
<name>A0A7W7GPQ1_9MICC</name>
<dbReference type="GO" id="GO:0005886">
    <property type="term" value="C:plasma membrane"/>
    <property type="evidence" value="ECO:0007669"/>
    <property type="project" value="UniProtKB-SubCell"/>
</dbReference>
<dbReference type="InterPro" id="IPR003784">
    <property type="entry name" value="BioY"/>
</dbReference>
<dbReference type="Pfam" id="PF02632">
    <property type="entry name" value="BioY"/>
    <property type="match status" value="1"/>
</dbReference>
<dbReference type="AlphaFoldDB" id="A0A7W7GPQ1"/>
<evidence type="ECO:0000256" key="1">
    <source>
        <dbReference type="ARBA" id="ARBA00004651"/>
    </source>
</evidence>
<sequence length="216" mass="22003">MSSSEPTRSPYAPYVPHERHDDPRHRPVDPAVSLAKIAVMTALMAVLGAMPGIPVPLVPAPITLQTLAVMLAGIVLGPWRGAASMLLFNALVALGLPLLAGGRGGLGAFAGPSVGFILGWILATLVVGLVFRAMTGRLRPGISAGRVFTAAFVASVVGAIVVLYACGIPGMALVAGLPLDKAALGSAAFLPGDLVKAVVASLLAAGLWKAYPRAFR</sequence>
<proteinExistence type="inferred from homology"/>
<feature type="transmembrane region" description="Helical" evidence="10">
    <location>
        <begin position="86"/>
        <end position="110"/>
    </location>
</feature>
<comment type="subcellular location">
    <subcellularLocation>
        <location evidence="1 8">Cell membrane</location>
        <topology evidence="1 8">Multi-pass membrane protein</topology>
    </subcellularLocation>
</comment>
<dbReference type="EMBL" id="JACHNA010000001">
    <property type="protein sequence ID" value="MBB4736033.1"/>
    <property type="molecule type" value="Genomic_DNA"/>
</dbReference>
<evidence type="ECO:0000256" key="10">
    <source>
        <dbReference type="SAM" id="Phobius"/>
    </source>
</evidence>
<keyword evidence="3 8" id="KW-0813">Transport</keyword>
<keyword evidence="12" id="KW-1185">Reference proteome</keyword>
<keyword evidence="5 10" id="KW-0812">Transmembrane</keyword>
<evidence type="ECO:0000313" key="12">
    <source>
        <dbReference type="Proteomes" id="UP000540191"/>
    </source>
</evidence>
<evidence type="ECO:0000256" key="9">
    <source>
        <dbReference type="SAM" id="MobiDB-lite"/>
    </source>
</evidence>
<accession>A0A7W7GPQ1</accession>
<dbReference type="PANTHER" id="PTHR34295:SF4">
    <property type="entry name" value="BIOTIN TRANSPORTER BIOY-RELATED"/>
    <property type="match status" value="1"/>
</dbReference>
<feature type="compositionally biased region" description="Basic and acidic residues" evidence="9">
    <location>
        <begin position="16"/>
        <end position="26"/>
    </location>
</feature>
<keyword evidence="7 8" id="KW-0472">Membrane</keyword>
<evidence type="ECO:0000256" key="4">
    <source>
        <dbReference type="ARBA" id="ARBA00022475"/>
    </source>
</evidence>
<evidence type="ECO:0000256" key="6">
    <source>
        <dbReference type="ARBA" id="ARBA00022989"/>
    </source>
</evidence>
<feature type="transmembrane region" description="Helical" evidence="10">
    <location>
        <begin position="34"/>
        <end position="53"/>
    </location>
</feature>
<evidence type="ECO:0000256" key="7">
    <source>
        <dbReference type="ARBA" id="ARBA00023136"/>
    </source>
</evidence>
<reference evidence="11 12" key="1">
    <citation type="submission" date="2020-08" db="EMBL/GenBank/DDBJ databases">
        <title>Sequencing the genomes of 1000 actinobacteria strains.</title>
        <authorList>
            <person name="Klenk H.-P."/>
        </authorList>
    </citation>
    <scope>NUCLEOTIDE SEQUENCE [LARGE SCALE GENOMIC DNA]</scope>
    <source>
        <strain evidence="11 12">DSM 23974</strain>
    </source>
</reference>
<evidence type="ECO:0000256" key="5">
    <source>
        <dbReference type="ARBA" id="ARBA00022692"/>
    </source>
</evidence>
<feature type="transmembrane region" description="Helical" evidence="10">
    <location>
        <begin position="59"/>
        <end position="79"/>
    </location>
</feature>
<keyword evidence="6 10" id="KW-1133">Transmembrane helix</keyword>
<evidence type="ECO:0000256" key="2">
    <source>
        <dbReference type="ARBA" id="ARBA00010692"/>
    </source>
</evidence>
<dbReference type="Gene3D" id="1.10.1760.20">
    <property type="match status" value="1"/>
</dbReference>
<evidence type="ECO:0000313" key="11">
    <source>
        <dbReference type="EMBL" id="MBB4736033.1"/>
    </source>
</evidence>
<evidence type="ECO:0000256" key="3">
    <source>
        <dbReference type="ARBA" id="ARBA00022448"/>
    </source>
</evidence>
<dbReference type="Proteomes" id="UP000540191">
    <property type="component" value="Unassembled WGS sequence"/>
</dbReference>
<comment type="caution">
    <text evidence="11">The sequence shown here is derived from an EMBL/GenBank/DDBJ whole genome shotgun (WGS) entry which is preliminary data.</text>
</comment>
<comment type="similarity">
    <text evidence="2 8">Belongs to the BioY family.</text>
</comment>